<dbReference type="OMA" id="GQDHINM"/>
<dbReference type="GO" id="GO:0006631">
    <property type="term" value="P:fatty acid metabolic process"/>
    <property type="evidence" value="ECO:0007669"/>
    <property type="project" value="InterPro"/>
</dbReference>
<feature type="active site" description="Nucleophile" evidence="19">
    <location>
        <position position="116"/>
    </location>
</feature>
<dbReference type="EC" id="3.5.1.60" evidence="9"/>
<comment type="similarity">
    <text evidence="2 18">Belongs to the acid ceramidase family.</text>
</comment>
<comment type="catalytic activity">
    <reaction evidence="15">
        <text>N-hexadecanoylethanolamine + H2O = ethanolamine + hexadecanoate</text>
        <dbReference type="Rhea" id="RHEA:45064"/>
        <dbReference type="ChEBI" id="CHEBI:7896"/>
        <dbReference type="ChEBI" id="CHEBI:15377"/>
        <dbReference type="ChEBI" id="CHEBI:57603"/>
        <dbReference type="ChEBI" id="CHEBI:71464"/>
    </reaction>
    <physiologicalReaction direction="left-to-right" evidence="15">
        <dbReference type="Rhea" id="RHEA:45065"/>
    </physiologicalReaction>
</comment>
<dbReference type="HOGENOM" id="CLU_054401_0_0_1"/>
<dbReference type="GO" id="GO:0047412">
    <property type="term" value="F:N-(long-chain-acyl)ethanolamine deacylase activity"/>
    <property type="evidence" value="ECO:0007669"/>
    <property type="project" value="UniProtKB-EC"/>
</dbReference>
<dbReference type="Pfam" id="PF15508">
    <property type="entry name" value="NAAA-beta"/>
    <property type="match status" value="1"/>
</dbReference>
<keyword evidence="6" id="KW-0865">Zymogen</keyword>
<dbReference type="EC" id="3.5.1.23" evidence="3"/>
<comment type="catalytic activity">
    <reaction evidence="16">
        <text>N-hexadecanoylsphing-4-enine + H2O = sphing-4-enine + hexadecanoate</text>
        <dbReference type="Rhea" id="RHEA:38891"/>
        <dbReference type="ChEBI" id="CHEBI:7896"/>
        <dbReference type="ChEBI" id="CHEBI:15377"/>
        <dbReference type="ChEBI" id="CHEBI:57756"/>
        <dbReference type="ChEBI" id="CHEBI:72959"/>
    </reaction>
    <physiologicalReaction direction="left-to-right" evidence="16">
        <dbReference type="Rhea" id="RHEA:38892"/>
    </physiologicalReaction>
</comment>
<dbReference type="GO" id="GO:0017040">
    <property type="term" value="F:N-acylsphingosine amidohydrolase activity"/>
    <property type="evidence" value="ECO:0007669"/>
    <property type="project" value="UniProtKB-EC"/>
</dbReference>
<evidence type="ECO:0000256" key="19">
    <source>
        <dbReference type="PIRSR" id="PIRSR017632-1"/>
    </source>
</evidence>
<evidence type="ECO:0000256" key="6">
    <source>
        <dbReference type="ARBA" id="ARBA00023145"/>
    </source>
</evidence>
<evidence type="ECO:0000256" key="2">
    <source>
        <dbReference type="ARBA" id="ARBA00005730"/>
    </source>
</evidence>
<evidence type="ECO:0000256" key="8">
    <source>
        <dbReference type="ARBA" id="ARBA00038527"/>
    </source>
</evidence>
<proteinExistence type="inferred from homology"/>
<dbReference type="PANTHER" id="PTHR28583">
    <property type="entry name" value="ACID AMIDASE"/>
    <property type="match status" value="1"/>
</dbReference>
<protein>
    <recommendedName>
        <fullName evidence="10">N-acylethanolamine-hydrolyzing acid amidase</fullName>
        <ecNumber evidence="3">3.5.1.23</ecNumber>
        <ecNumber evidence="9">3.5.1.60</ecNumber>
    </recommendedName>
    <alternativeName>
        <fullName evidence="11">Acylsphingosine deacylase NAAA</fullName>
    </alternativeName>
</protein>
<evidence type="ECO:0000256" key="12">
    <source>
        <dbReference type="ARBA" id="ARBA00047347"/>
    </source>
</evidence>
<dbReference type="InterPro" id="IPR016699">
    <property type="entry name" value="Acid_ceramidase-like"/>
</dbReference>
<dbReference type="GO" id="GO:0016810">
    <property type="term" value="F:hydrolase activity, acting on carbon-nitrogen (but not peptide) bonds"/>
    <property type="evidence" value="ECO:0000318"/>
    <property type="project" value="GO_Central"/>
</dbReference>
<reference evidence="21" key="3">
    <citation type="submission" date="2025-08" db="UniProtKB">
        <authorList>
            <consortium name="Ensembl"/>
        </authorList>
    </citation>
    <scope>IDENTIFICATION</scope>
</reference>
<evidence type="ECO:0000256" key="9">
    <source>
        <dbReference type="ARBA" id="ARBA00039046"/>
    </source>
</evidence>
<comment type="catalytic activity">
    <reaction evidence="17">
        <text>N-tetradecanoylethanolamine + H2O = tetradecanoate + ethanolamine</text>
        <dbReference type="Rhea" id="RHEA:45452"/>
        <dbReference type="ChEBI" id="CHEBI:15377"/>
        <dbReference type="ChEBI" id="CHEBI:30807"/>
        <dbReference type="ChEBI" id="CHEBI:57603"/>
        <dbReference type="ChEBI" id="CHEBI:85262"/>
    </reaction>
    <physiologicalReaction direction="left-to-right" evidence="17">
        <dbReference type="Rhea" id="RHEA:45453"/>
    </physiologicalReaction>
</comment>
<keyword evidence="22" id="KW-1185">Reference proteome</keyword>
<dbReference type="PANTHER" id="PTHR28583:SF4">
    <property type="entry name" value="N-ACYLETHANOLAMINE-HYDROLYZING ACID AMIDASE"/>
    <property type="match status" value="1"/>
</dbReference>
<comment type="pathway">
    <text evidence="1">Lipid metabolism; fatty acid metabolism.</text>
</comment>
<dbReference type="Ensembl" id="ENSCINT00000009949.3">
    <property type="protein sequence ID" value="ENSCINP00000009949.3"/>
    <property type="gene ID" value="ENSCING00000004809.3"/>
</dbReference>
<reference evidence="21" key="4">
    <citation type="submission" date="2025-09" db="UniProtKB">
        <authorList>
            <consortium name="Ensembl"/>
        </authorList>
    </citation>
    <scope>IDENTIFICATION</scope>
</reference>
<dbReference type="EMBL" id="EAAA01000322">
    <property type="status" value="NOT_ANNOTATED_CDS"/>
    <property type="molecule type" value="Genomic_DNA"/>
</dbReference>
<dbReference type="InterPro" id="IPR029130">
    <property type="entry name" value="Acid_ceramidase_N"/>
</dbReference>
<evidence type="ECO:0000256" key="7">
    <source>
        <dbReference type="ARBA" id="ARBA00023180"/>
    </source>
</evidence>
<dbReference type="InParanoid" id="F6RDT5"/>
<evidence type="ECO:0000256" key="4">
    <source>
        <dbReference type="ARBA" id="ARBA00022729"/>
    </source>
</evidence>
<dbReference type="Proteomes" id="UP000008144">
    <property type="component" value="Chromosome 1"/>
</dbReference>
<dbReference type="GO" id="GO:0017064">
    <property type="term" value="F:fatty acid amide hydrolase activity"/>
    <property type="evidence" value="ECO:0007669"/>
    <property type="project" value="InterPro"/>
</dbReference>
<evidence type="ECO:0000259" key="20">
    <source>
        <dbReference type="Pfam" id="PF15508"/>
    </source>
</evidence>
<evidence type="ECO:0000256" key="3">
    <source>
        <dbReference type="ARBA" id="ARBA00011891"/>
    </source>
</evidence>
<comment type="catalytic activity">
    <reaction evidence="13">
        <text>N-dodecanoylethanolamine + H2O = dodecanoate + ethanolamine</text>
        <dbReference type="Rhea" id="RHEA:45456"/>
        <dbReference type="ChEBI" id="CHEBI:15377"/>
        <dbReference type="ChEBI" id="CHEBI:18262"/>
        <dbReference type="ChEBI" id="CHEBI:57603"/>
        <dbReference type="ChEBI" id="CHEBI:85263"/>
    </reaction>
    <physiologicalReaction direction="left-to-right" evidence="13">
        <dbReference type="Rhea" id="RHEA:45457"/>
    </physiologicalReaction>
</comment>
<dbReference type="Gene3D" id="3.60.60.10">
    <property type="entry name" value="Penicillin V Acylase, Chain A"/>
    <property type="match status" value="1"/>
</dbReference>
<evidence type="ECO:0000256" key="17">
    <source>
        <dbReference type="ARBA" id="ARBA00048716"/>
    </source>
</evidence>
<dbReference type="FunFam" id="3.60.60.10:FF:000006">
    <property type="entry name" value="N-acylethanolamine-hydrolyzing acid amidase"/>
    <property type="match status" value="1"/>
</dbReference>
<keyword evidence="5 18" id="KW-0378">Hydrolase</keyword>
<comment type="subunit">
    <text evidence="8">Heterodimer of an alpha and a beta subunit, produced by autocatalytic cleavage.</text>
</comment>
<sequence length="346" mass="38595">VISMDKPSSNAAVPAKTFVLNLDLPPKERWTNVVKHFDPNVLKQGLYTLYSQYLPSKALIPIVEEIAKNLEDYIPQPYADELRGLSKVLDMKLGDIVLVNIIYDISAFNSSGIKACTSIVGMDKTGKIIHGRNLDYKFGDFLRNLTVQVDFQKGGKTLFMATTYAGYIGVITGSKPHAFSISGDQRNTGKIWRNLLSALESSWPTFFAERRVLEQASDYDSALRQVVETPTIAPVYFIVSGVNPGEGAIVIREGRKVANITTLGQSKHGWYIVETNYDPWLRPPATDDRRDAAINAMNKVGKNHFSPQQLYNVLSVNLVFNKDTTYTTIMSAADPSVYHTMIRYDA</sequence>
<evidence type="ECO:0000256" key="18">
    <source>
        <dbReference type="PIRNR" id="PIRNR017632"/>
    </source>
</evidence>
<accession>F6RDT5</accession>
<reference evidence="21" key="2">
    <citation type="journal article" date="2008" name="Genome Biol.">
        <title>Improved genome assembly and evidence-based global gene model set for the chordate Ciona intestinalis: new insight into intron and operon populations.</title>
        <authorList>
            <person name="Satou Y."/>
            <person name="Mineta K."/>
            <person name="Ogasawara M."/>
            <person name="Sasakura Y."/>
            <person name="Shoguchi E."/>
            <person name="Ueno K."/>
            <person name="Yamada L."/>
            <person name="Matsumoto J."/>
            <person name="Wasserscheid J."/>
            <person name="Dewar K."/>
            <person name="Wiley G.B."/>
            <person name="Macmil S.L."/>
            <person name="Roe B.A."/>
            <person name="Zeller R.W."/>
            <person name="Hastings K.E."/>
            <person name="Lemaire P."/>
            <person name="Lindquist E."/>
            <person name="Endo T."/>
            <person name="Hotta K."/>
            <person name="Inaba K."/>
        </authorList>
    </citation>
    <scope>NUCLEOTIDE SEQUENCE [LARGE SCALE GENOMIC DNA]</scope>
    <source>
        <strain evidence="21">wild type</strain>
    </source>
</reference>
<evidence type="ECO:0000256" key="15">
    <source>
        <dbReference type="ARBA" id="ARBA00048166"/>
    </source>
</evidence>
<evidence type="ECO:0000256" key="14">
    <source>
        <dbReference type="ARBA" id="ARBA00047993"/>
    </source>
</evidence>
<organism evidence="21 22">
    <name type="scientific">Ciona intestinalis</name>
    <name type="common">Transparent sea squirt</name>
    <name type="synonym">Ascidia intestinalis</name>
    <dbReference type="NCBI Taxonomy" id="7719"/>
    <lineage>
        <taxon>Eukaryota</taxon>
        <taxon>Metazoa</taxon>
        <taxon>Chordata</taxon>
        <taxon>Tunicata</taxon>
        <taxon>Ascidiacea</taxon>
        <taxon>Phlebobranchia</taxon>
        <taxon>Cionidae</taxon>
        <taxon>Ciona</taxon>
    </lineage>
</organism>
<reference evidence="22" key="1">
    <citation type="journal article" date="2002" name="Science">
        <title>The draft genome of Ciona intestinalis: insights into chordate and vertebrate origins.</title>
        <authorList>
            <person name="Dehal P."/>
            <person name="Satou Y."/>
            <person name="Campbell R.K."/>
            <person name="Chapman J."/>
            <person name="Degnan B."/>
            <person name="De Tomaso A."/>
            <person name="Davidson B."/>
            <person name="Di Gregorio A."/>
            <person name="Gelpke M."/>
            <person name="Goodstein D.M."/>
            <person name="Harafuji N."/>
            <person name="Hastings K.E."/>
            <person name="Ho I."/>
            <person name="Hotta K."/>
            <person name="Huang W."/>
            <person name="Kawashima T."/>
            <person name="Lemaire P."/>
            <person name="Martinez D."/>
            <person name="Meinertzhagen I.A."/>
            <person name="Necula S."/>
            <person name="Nonaka M."/>
            <person name="Putnam N."/>
            <person name="Rash S."/>
            <person name="Saiga H."/>
            <person name="Satake M."/>
            <person name="Terry A."/>
            <person name="Yamada L."/>
            <person name="Wang H.G."/>
            <person name="Awazu S."/>
            <person name="Azumi K."/>
            <person name="Boore J."/>
            <person name="Branno M."/>
            <person name="Chin-Bow S."/>
            <person name="DeSantis R."/>
            <person name="Doyle S."/>
            <person name="Francino P."/>
            <person name="Keys D.N."/>
            <person name="Haga S."/>
            <person name="Hayashi H."/>
            <person name="Hino K."/>
            <person name="Imai K.S."/>
            <person name="Inaba K."/>
            <person name="Kano S."/>
            <person name="Kobayashi K."/>
            <person name="Kobayashi M."/>
            <person name="Lee B.I."/>
            <person name="Makabe K.W."/>
            <person name="Manohar C."/>
            <person name="Matassi G."/>
            <person name="Medina M."/>
            <person name="Mochizuki Y."/>
            <person name="Mount S."/>
            <person name="Morishita T."/>
            <person name="Miura S."/>
            <person name="Nakayama A."/>
            <person name="Nishizaka S."/>
            <person name="Nomoto H."/>
            <person name="Ohta F."/>
            <person name="Oishi K."/>
            <person name="Rigoutsos I."/>
            <person name="Sano M."/>
            <person name="Sasaki A."/>
            <person name="Sasakura Y."/>
            <person name="Shoguchi E."/>
            <person name="Shin-i T."/>
            <person name="Spagnuolo A."/>
            <person name="Stainier D."/>
            <person name="Suzuki M.M."/>
            <person name="Tassy O."/>
            <person name="Takatori N."/>
            <person name="Tokuoka M."/>
            <person name="Yagi K."/>
            <person name="Yoshizaki F."/>
            <person name="Wada S."/>
            <person name="Zhang C."/>
            <person name="Hyatt P.D."/>
            <person name="Larimer F."/>
            <person name="Detter C."/>
            <person name="Doggett N."/>
            <person name="Glavina T."/>
            <person name="Hawkins T."/>
            <person name="Richardson P."/>
            <person name="Lucas S."/>
            <person name="Kohara Y."/>
            <person name="Levine M."/>
            <person name="Satoh N."/>
            <person name="Rokhsar D.S."/>
        </authorList>
    </citation>
    <scope>NUCLEOTIDE SEQUENCE [LARGE SCALE GENOMIC DNA]</scope>
</reference>
<evidence type="ECO:0000256" key="1">
    <source>
        <dbReference type="ARBA" id="ARBA00004872"/>
    </source>
</evidence>
<evidence type="ECO:0000256" key="10">
    <source>
        <dbReference type="ARBA" id="ARBA00040404"/>
    </source>
</evidence>
<evidence type="ECO:0000256" key="16">
    <source>
        <dbReference type="ARBA" id="ARBA00048217"/>
    </source>
</evidence>
<dbReference type="AlphaFoldDB" id="F6RDT5"/>
<comment type="catalytic activity">
    <reaction evidence="12">
        <text>an N-(long-chain fatty acyl)ethanolamine + H2O = a long-chain fatty acid + ethanolamine</text>
        <dbReference type="Rhea" id="RHEA:17505"/>
        <dbReference type="ChEBI" id="CHEBI:15377"/>
        <dbReference type="ChEBI" id="CHEBI:15897"/>
        <dbReference type="ChEBI" id="CHEBI:57560"/>
        <dbReference type="ChEBI" id="CHEBI:57603"/>
        <dbReference type="EC" id="3.5.1.60"/>
    </reaction>
    <physiologicalReaction direction="left-to-right" evidence="12">
        <dbReference type="Rhea" id="RHEA:17506"/>
    </physiologicalReaction>
</comment>
<evidence type="ECO:0000313" key="21">
    <source>
        <dbReference type="Ensembl" id="ENSCINP00000009949.3"/>
    </source>
</evidence>
<dbReference type="GO" id="GO:0005764">
    <property type="term" value="C:lysosome"/>
    <property type="evidence" value="ECO:0007669"/>
    <property type="project" value="UniProtKB-UniRule"/>
</dbReference>
<evidence type="ECO:0000256" key="13">
    <source>
        <dbReference type="ARBA" id="ARBA00047719"/>
    </source>
</evidence>
<evidence type="ECO:0000313" key="22">
    <source>
        <dbReference type="Proteomes" id="UP000008144"/>
    </source>
</evidence>
<name>F6RDT5_CIOIN</name>
<keyword evidence="4" id="KW-0732">Signal</keyword>
<keyword evidence="7" id="KW-0325">Glycoprotein</keyword>
<evidence type="ECO:0000256" key="11">
    <source>
        <dbReference type="ARBA" id="ARBA00042519"/>
    </source>
</evidence>
<keyword evidence="18" id="KW-0443">Lipid metabolism</keyword>
<dbReference type="GeneTree" id="ENSGT00530000063548"/>
<feature type="domain" description="Acid ceramidase N-terminal" evidence="20">
    <location>
        <begin position="14"/>
        <end position="74"/>
    </location>
</feature>
<evidence type="ECO:0000256" key="5">
    <source>
        <dbReference type="ARBA" id="ARBA00022801"/>
    </source>
</evidence>
<dbReference type="PIRSF" id="PIRSF017632">
    <property type="entry name" value="Acid_ceramidase-like"/>
    <property type="match status" value="1"/>
</dbReference>
<comment type="catalytic activity">
    <reaction evidence="14">
        <text>N-dodecanoylsphing-4-enine + H2O = dodecanoate + sphing-4-enine</text>
        <dbReference type="Rhea" id="RHEA:41291"/>
        <dbReference type="ChEBI" id="CHEBI:15377"/>
        <dbReference type="ChEBI" id="CHEBI:18262"/>
        <dbReference type="ChEBI" id="CHEBI:57756"/>
        <dbReference type="ChEBI" id="CHEBI:72956"/>
    </reaction>
    <physiologicalReaction direction="left-to-right" evidence="14">
        <dbReference type="Rhea" id="RHEA:41292"/>
    </physiologicalReaction>
</comment>